<feature type="domain" description="MULE transposase" evidence="3">
    <location>
        <begin position="282"/>
        <end position="375"/>
    </location>
</feature>
<dbReference type="Proteomes" id="UP001151287">
    <property type="component" value="Unassembled WGS sequence"/>
</dbReference>
<dbReference type="Pfam" id="PF10551">
    <property type="entry name" value="MULE"/>
    <property type="match status" value="1"/>
</dbReference>
<organism evidence="4 5">
    <name type="scientific">Rhynchospora breviuscula</name>
    <dbReference type="NCBI Taxonomy" id="2022672"/>
    <lineage>
        <taxon>Eukaryota</taxon>
        <taxon>Viridiplantae</taxon>
        <taxon>Streptophyta</taxon>
        <taxon>Embryophyta</taxon>
        <taxon>Tracheophyta</taxon>
        <taxon>Spermatophyta</taxon>
        <taxon>Magnoliopsida</taxon>
        <taxon>Liliopsida</taxon>
        <taxon>Poales</taxon>
        <taxon>Cyperaceae</taxon>
        <taxon>Cyperoideae</taxon>
        <taxon>Rhynchosporeae</taxon>
        <taxon>Rhynchospora</taxon>
    </lineage>
</organism>
<accession>A0A9Q0C201</accession>
<dbReference type="InterPro" id="IPR018289">
    <property type="entry name" value="MULE_transposase_dom"/>
</dbReference>
<evidence type="ECO:0000259" key="3">
    <source>
        <dbReference type="Pfam" id="PF10551"/>
    </source>
</evidence>
<keyword evidence="5" id="KW-1185">Reference proteome</keyword>
<comment type="caution">
    <text evidence="4">The sequence shown here is derived from an EMBL/GenBank/DDBJ whole genome shotgun (WGS) entry which is preliminary data.</text>
</comment>
<evidence type="ECO:0000313" key="4">
    <source>
        <dbReference type="EMBL" id="KAJ1685819.1"/>
    </source>
</evidence>
<name>A0A9Q0C201_9POAL</name>
<dbReference type="InterPro" id="IPR004330">
    <property type="entry name" value="FAR1_DNA_bnd_dom"/>
</dbReference>
<evidence type="ECO:0000256" key="1">
    <source>
        <dbReference type="SAM" id="MobiDB-lite"/>
    </source>
</evidence>
<feature type="region of interest" description="Disordered" evidence="1">
    <location>
        <begin position="101"/>
        <end position="124"/>
    </location>
</feature>
<feature type="region of interest" description="Disordered" evidence="1">
    <location>
        <begin position="1"/>
        <end position="21"/>
    </location>
</feature>
<evidence type="ECO:0000259" key="2">
    <source>
        <dbReference type="Pfam" id="PF03101"/>
    </source>
</evidence>
<evidence type="ECO:0008006" key="6">
    <source>
        <dbReference type="Google" id="ProtNLM"/>
    </source>
</evidence>
<sequence length="464" mass="53705">MNENEDGVDLSEPVIDGSDNAHVQVNDPYSYLDKVIEDESNKVEESIDIYVGKEFRSDDEAYNFYNLYALIKGFSVRKNQRGTSRKGVSTLRFVCSKQGLSNRQKNEKKPVDCSTKPNTPEKVRSATRTNCLAYMRVKLVEGGIWQVTKFQDEHNHQLAPNTPSKNRNLRSHRCLTIEDIEIIRKLSDQNIGPSKIAEYLATLHGGKKRVLFRTKDVSNVIATDNRKLLGVDVDRTLLHFQKKQEVDEEFFYAIDADEDGFVRHIFWADGRARRAYLEFGDVVTFDTTYNTNKYSMPLAPFIGVNHHRQSIFFGMALLRSENTSNFCWLFETWLKAMYGKHPKVIITDQDPAMRKAIKIVFPNAIHRCCQWHVMRKAREKLGSLYGRMPTGMPNGMPTFGDELGRVINCSLTVPEFEDAWAAMLDNYKLKDNKHLKNMFEQREEWVPETVEDCYRKSSHQRKNM</sequence>
<dbReference type="OrthoDB" id="667893at2759"/>
<evidence type="ECO:0000313" key="5">
    <source>
        <dbReference type="Proteomes" id="UP001151287"/>
    </source>
</evidence>
<proteinExistence type="predicted"/>
<gene>
    <name evidence="4" type="ORF">LUZ63_017209</name>
</gene>
<reference evidence="4" key="1">
    <citation type="journal article" date="2022" name="Cell">
        <title>Repeat-based holocentromeres influence genome architecture and karyotype evolution.</title>
        <authorList>
            <person name="Hofstatter P.G."/>
            <person name="Thangavel G."/>
            <person name="Lux T."/>
            <person name="Neumann P."/>
            <person name="Vondrak T."/>
            <person name="Novak P."/>
            <person name="Zhang M."/>
            <person name="Costa L."/>
            <person name="Castellani M."/>
            <person name="Scott A."/>
            <person name="Toegelov H."/>
            <person name="Fuchs J."/>
            <person name="Mata-Sucre Y."/>
            <person name="Dias Y."/>
            <person name="Vanzela A.L.L."/>
            <person name="Huettel B."/>
            <person name="Almeida C.C.S."/>
            <person name="Simkova H."/>
            <person name="Souza G."/>
            <person name="Pedrosa-Harand A."/>
            <person name="Macas J."/>
            <person name="Mayer K.F.X."/>
            <person name="Houben A."/>
            <person name="Marques A."/>
        </authorList>
    </citation>
    <scope>NUCLEOTIDE SEQUENCE</scope>
    <source>
        <strain evidence="4">RhyBre1mFocal</strain>
    </source>
</reference>
<dbReference type="AlphaFoldDB" id="A0A9Q0C201"/>
<dbReference type="Pfam" id="PF03101">
    <property type="entry name" value="FAR1"/>
    <property type="match status" value="1"/>
</dbReference>
<dbReference type="PANTHER" id="PTHR47718">
    <property type="entry name" value="OS01G0519700 PROTEIN"/>
    <property type="match status" value="1"/>
</dbReference>
<feature type="domain" description="FAR1" evidence="2">
    <location>
        <begin position="63"/>
        <end position="160"/>
    </location>
</feature>
<protein>
    <recommendedName>
        <fullName evidence="6">Protein FAR1-RELATED SEQUENCE</fullName>
    </recommendedName>
</protein>
<dbReference type="EMBL" id="JAMQYH010000005">
    <property type="protein sequence ID" value="KAJ1685819.1"/>
    <property type="molecule type" value="Genomic_DNA"/>
</dbReference>